<dbReference type="STRING" id="1405.B7492_24925"/>
<proteinExistence type="predicted"/>
<protein>
    <recommendedName>
        <fullName evidence="5">Lipoprotein</fullName>
    </recommendedName>
</protein>
<dbReference type="Proteomes" id="UP000264294">
    <property type="component" value="Unassembled WGS sequence"/>
</dbReference>
<evidence type="ECO:0000313" key="3">
    <source>
        <dbReference type="Proteomes" id="UP000029389"/>
    </source>
</evidence>
<organism evidence="1 3">
    <name type="scientific">Bacillus clarus</name>
    <dbReference type="NCBI Taxonomy" id="2338372"/>
    <lineage>
        <taxon>Bacteria</taxon>
        <taxon>Bacillati</taxon>
        <taxon>Bacillota</taxon>
        <taxon>Bacilli</taxon>
        <taxon>Bacillales</taxon>
        <taxon>Bacillaceae</taxon>
        <taxon>Bacillus</taxon>
        <taxon>Bacillus cereus group</taxon>
    </lineage>
</organism>
<dbReference type="RefSeq" id="WP_042980349.1">
    <property type="nucleotide sequence ID" value="NZ_JMQC01000008.1"/>
</dbReference>
<keyword evidence="4" id="KW-1185">Reference proteome</keyword>
<dbReference type="AlphaFoldDB" id="A0A090ZK31"/>
<name>A0A090ZK31_9BACI</name>
<gene>
    <name evidence="2" type="ORF">D0U04_04050</name>
    <name evidence="1" type="ORF">DJ93_1686</name>
</gene>
<sequence length="361" mass="39911">MKKMKFLVPAVLGFTVLVTGCTQGETKAETKQETKQEAKKEKKKQQAQITKLEPLNAMTLQLTFSKPLSEEEVKLENLDAIKKNFVFSNGLEIVNVPRLKTGATSTYIVPVKVQKPGEKYTLSYKGGKKEKFEGSSEKINIRQAKQVTNDTFEIESFLEDGVTDYANIIEAYKAGRGDQAFQLDDENKDKDGKQYQVISSLRDRKLTITASSGEKIEVGYVPFTQAADGRQAPKFRLPAGQTLKLGTEYTITSDWATVKNPKFTASSIAPLVIQSAEGIDNNSLQVTLDKDPSMELFAGRKVELQSEDGKKVEAQYRFSSRKGAVGIFDLQNGATLQQGMKYTVVPMGGWATGEQVTFVGK</sequence>
<dbReference type="PROSITE" id="PS51257">
    <property type="entry name" value="PROKAR_LIPOPROTEIN"/>
    <property type="match status" value="1"/>
</dbReference>
<evidence type="ECO:0000313" key="4">
    <source>
        <dbReference type="Proteomes" id="UP000264294"/>
    </source>
</evidence>
<comment type="caution">
    <text evidence="1">The sequence shown here is derived from an EMBL/GenBank/DDBJ whole genome shotgun (WGS) entry which is preliminary data.</text>
</comment>
<accession>A0A090ZK31</accession>
<dbReference type="EMBL" id="JMQC01000008">
    <property type="protein sequence ID" value="KFN04546.1"/>
    <property type="molecule type" value="Genomic_DNA"/>
</dbReference>
<reference evidence="1 3" key="1">
    <citation type="submission" date="2014-04" db="EMBL/GenBank/DDBJ databases">
        <authorList>
            <person name="Bishop-Lilly K.A."/>
            <person name="Broomall S.M."/>
            <person name="Chain P.S."/>
            <person name="Chertkov O."/>
            <person name="Coyne S.R."/>
            <person name="Daligault H.E."/>
            <person name="Davenport K.W."/>
            <person name="Erkkila T."/>
            <person name="Frey K.G."/>
            <person name="Gibbons H.S."/>
            <person name="Gu W."/>
            <person name="Jaissle J."/>
            <person name="Johnson S.L."/>
            <person name="Koroleva G.I."/>
            <person name="Ladner J.T."/>
            <person name="Lo C.-C."/>
            <person name="Minogue T.D."/>
            <person name="Munk C."/>
            <person name="Palacios G.F."/>
            <person name="Redden C.L."/>
            <person name="Rosenzweig C.N."/>
            <person name="Scholz M.B."/>
            <person name="Teshima H."/>
            <person name="Xu Y."/>
        </authorList>
    </citation>
    <scope>NUCLEOTIDE SEQUENCE [LARGE SCALE GENOMIC DNA]</scope>
    <source>
        <strain evidence="1 3">BHP</strain>
    </source>
</reference>
<dbReference type="Proteomes" id="UP000029389">
    <property type="component" value="Unassembled WGS sequence"/>
</dbReference>
<evidence type="ECO:0000313" key="2">
    <source>
        <dbReference type="EMBL" id="RFT68056.1"/>
    </source>
</evidence>
<dbReference type="EMBL" id="QVOD01000003">
    <property type="protein sequence ID" value="RFT68056.1"/>
    <property type="molecule type" value="Genomic_DNA"/>
</dbReference>
<dbReference type="PATRIC" id="fig|1405.8.peg.1879"/>
<evidence type="ECO:0000313" key="1">
    <source>
        <dbReference type="EMBL" id="KFN04546.1"/>
    </source>
</evidence>
<reference evidence="2 4" key="2">
    <citation type="submission" date="2018-08" db="EMBL/GenBank/DDBJ databases">
        <title>Bacillus clarus sp. nov. strain PS00077A.</title>
        <authorList>
            <person name="Mendez Acevedo M."/>
            <person name="Carroll L."/>
            <person name="Mukherjee M."/>
            <person name="Wiedmann M."/>
            <person name="Kovac J."/>
        </authorList>
    </citation>
    <scope>NUCLEOTIDE SEQUENCE [LARGE SCALE GENOMIC DNA]</scope>
    <source>
        <strain evidence="2 4">PS00077A</strain>
    </source>
</reference>
<evidence type="ECO:0008006" key="5">
    <source>
        <dbReference type="Google" id="ProtNLM"/>
    </source>
</evidence>